<feature type="domain" description="HTH cro/C1-type" evidence="1">
    <location>
        <begin position="28"/>
        <end position="70"/>
    </location>
</feature>
<dbReference type="InterPro" id="IPR010982">
    <property type="entry name" value="Lambda_DNA-bd_dom_sf"/>
</dbReference>
<accession>A0A7X4KLI9</accession>
<dbReference type="Pfam" id="PF13443">
    <property type="entry name" value="HTH_26"/>
    <property type="match status" value="1"/>
</dbReference>
<comment type="caution">
    <text evidence="2">The sequence shown here is derived from an EMBL/GenBank/DDBJ whole genome shotgun (WGS) entry which is preliminary data.</text>
</comment>
<evidence type="ECO:0000313" key="2">
    <source>
        <dbReference type="EMBL" id="MYN07182.1"/>
    </source>
</evidence>
<keyword evidence="3" id="KW-1185">Reference proteome</keyword>
<dbReference type="Proteomes" id="UP000450676">
    <property type="component" value="Unassembled WGS sequence"/>
</dbReference>
<sequence length="102" mass="11005">MTTTGPCGGGAAHLFDTLIKEQHLKNDAALCRAAGIGPPLMSKMRNGRQRVSAEVMLRLHEAFGMPFATQRLLLACDSSYPHRPYRRRAGAQQQAEAAQAAG</sequence>
<dbReference type="GO" id="GO:0003677">
    <property type="term" value="F:DNA binding"/>
    <property type="evidence" value="ECO:0007669"/>
    <property type="project" value="InterPro"/>
</dbReference>
<gene>
    <name evidence="2" type="ORF">GTP77_07500</name>
</gene>
<dbReference type="InterPro" id="IPR001387">
    <property type="entry name" value="Cro/C1-type_HTH"/>
</dbReference>
<proteinExistence type="predicted"/>
<evidence type="ECO:0000313" key="3">
    <source>
        <dbReference type="Proteomes" id="UP000450676"/>
    </source>
</evidence>
<dbReference type="PROSITE" id="PS50943">
    <property type="entry name" value="HTH_CROC1"/>
    <property type="match status" value="1"/>
</dbReference>
<reference evidence="2 3" key="1">
    <citation type="submission" date="2019-12" db="EMBL/GenBank/DDBJ databases">
        <title>Novel species isolated from a subtropical stream in China.</title>
        <authorList>
            <person name="Lu H."/>
        </authorList>
    </citation>
    <scope>NUCLEOTIDE SEQUENCE [LARGE SCALE GENOMIC DNA]</scope>
    <source>
        <strain evidence="2 3">FT127W</strain>
    </source>
</reference>
<dbReference type="CDD" id="cd00093">
    <property type="entry name" value="HTH_XRE"/>
    <property type="match status" value="1"/>
</dbReference>
<protein>
    <submittedName>
        <fullName evidence="2">Transcriptional regulator</fullName>
    </submittedName>
</protein>
<dbReference type="SUPFAM" id="SSF47413">
    <property type="entry name" value="lambda repressor-like DNA-binding domains"/>
    <property type="match status" value="1"/>
</dbReference>
<name>A0A7X4KLI9_9BURK</name>
<dbReference type="AlphaFoldDB" id="A0A7X4KLI9"/>
<dbReference type="EMBL" id="WWCU01000006">
    <property type="protein sequence ID" value="MYN07182.1"/>
    <property type="molecule type" value="Genomic_DNA"/>
</dbReference>
<evidence type="ECO:0000259" key="1">
    <source>
        <dbReference type="PROSITE" id="PS50943"/>
    </source>
</evidence>
<organism evidence="2 3">
    <name type="scientific">Pseudoduganella aquatica</name>
    <dbReference type="NCBI Taxonomy" id="2660641"/>
    <lineage>
        <taxon>Bacteria</taxon>
        <taxon>Pseudomonadati</taxon>
        <taxon>Pseudomonadota</taxon>
        <taxon>Betaproteobacteria</taxon>
        <taxon>Burkholderiales</taxon>
        <taxon>Oxalobacteraceae</taxon>
        <taxon>Telluria group</taxon>
        <taxon>Pseudoduganella</taxon>
    </lineage>
</organism>
<dbReference type="Gene3D" id="1.10.260.40">
    <property type="entry name" value="lambda repressor-like DNA-binding domains"/>
    <property type="match status" value="1"/>
</dbReference>
<dbReference type="RefSeq" id="WP_161071554.1">
    <property type="nucleotide sequence ID" value="NZ_WWCU01000006.1"/>
</dbReference>